<dbReference type="EMBL" id="CAFBNF010000263">
    <property type="protein sequence ID" value="CAB4959122.1"/>
    <property type="molecule type" value="Genomic_DNA"/>
</dbReference>
<reference evidence="2" key="1">
    <citation type="submission" date="2020-05" db="EMBL/GenBank/DDBJ databases">
        <authorList>
            <person name="Chiriac C."/>
            <person name="Salcher M."/>
            <person name="Ghai R."/>
            <person name="Kavagutti S V."/>
        </authorList>
    </citation>
    <scope>NUCLEOTIDE SEQUENCE</scope>
</reference>
<feature type="compositionally biased region" description="Low complexity" evidence="1">
    <location>
        <begin position="120"/>
        <end position="130"/>
    </location>
</feature>
<protein>
    <submittedName>
        <fullName evidence="2">Unannotated protein</fullName>
    </submittedName>
</protein>
<proteinExistence type="predicted"/>
<evidence type="ECO:0000313" key="2">
    <source>
        <dbReference type="EMBL" id="CAB4959122.1"/>
    </source>
</evidence>
<organism evidence="2">
    <name type="scientific">freshwater metagenome</name>
    <dbReference type="NCBI Taxonomy" id="449393"/>
    <lineage>
        <taxon>unclassified sequences</taxon>
        <taxon>metagenomes</taxon>
        <taxon>ecological metagenomes</taxon>
    </lineage>
</organism>
<feature type="region of interest" description="Disordered" evidence="1">
    <location>
        <begin position="1"/>
        <end position="25"/>
    </location>
</feature>
<feature type="compositionally biased region" description="Polar residues" evidence="1">
    <location>
        <begin position="1"/>
        <end position="13"/>
    </location>
</feature>
<sequence length="185" mass="19386">MALSWSSGKSESASPPPSRVGTRIRSVTLTGDDRRISAAPSVVTLPVVAAVTYNSHQSCAKRPHVDTDPSADVRPALKNTLVHSCLSTPRPAEPTTLWPNSEVRRSFQVMSEAIASTLGSYPATSSESAPPYEPPATPTRGSPAESSTTSGSVASLVITAIASATSNSGEFIEIWPVDFPKPRAL</sequence>
<dbReference type="AlphaFoldDB" id="A0A6J7KX26"/>
<name>A0A6J7KX26_9ZZZZ</name>
<accession>A0A6J7KX26</accession>
<evidence type="ECO:0000256" key="1">
    <source>
        <dbReference type="SAM" id="MobiDB-lite"/>
    </source>
</evidence>
<gene>
    <name evidence="2" type="ORF">UFOPK3773_01878</name>
</gene>
<feature type="region of interest" description="Disordered" evidence="1">
    <location>
        <begin position="118"/>
        <end position="151"/>
    </location>
</feature>